<evidence type="ECO:0000256" key="4">
    <source>
        <dbReference type="ARBA" id="ARBA00023136"/>
    </source>
</evidence>
<dbReference type="Pfam" id="PF00146">
    <property type="entry name" value="NADHdh"/>
    <property type="match status" value="1"/>
</dbReference>
<feature type="transmembrane region" description="Helical" evidence="5">
    <location>
        <begin position="15"/>
        <end position="38"/>
    </location>
</feature>
<sequence>MATRARWSVTLPLPFIQLLQVLTVAGAAPGVSGFVAWFEARLQGRRGPRVLQPYYDLAKLFSKETVIPDGAGMLFRVAPVVSMACYLTVPMLIPVLTSYALPLGYMGDILGGGLILAFASFLVAAAAAETGDAYAQLASSRAKTFAAITEPVMLLVVFTVALITTTDLPYVLGATVRSGPAQIVRPAHLLASAALFMVILFETGRIPVETHTGTTEFGMIESGRLFEHSGPDLALLHWGSATKQLVLYVILLNVFIAPWGMASTTSAQSVALAIPAIVVKALLLSCVIAVIDNSYAKLRLFKITEFVSAALLLAVLAVFTLYLGGG</sequence>
<dbReference type="InterPro" id="IPR052561">
    <property type="entry name" value="ComplexI_Subunit1"/>
</dbReference>
<dbReference type="GO" id="GO:0005886">
    <property type="term" value="C:plasma membrane"/>
    <property type="evidence" value="ECO:0007669"/>
    <property type="project" value="TreeGrafter"/>
</dbReference>
<feature type="transmembrane region" description="Helical" evidence="5">
    <location>
        <begin position="270"/>
        <end position="291"/>
    </location>
</feature>
<feature type="transmembrane region" description="Helical" evidence="5">
    <location>
        <begin position="145"/>
        <end position="163"/>
    </location>
</feature>
<dbReference type="InterPro" id="IPR001694">
    <property type="entry name" value="NADH_UbQ_OxRdtase_su1/FPO"/>
</dbReference>
<evidence type="ECO:0000256" key="2">
    <source>
        <dbReference type="ARBA" id="ARBA00022692"/>
    </source>
</evidence>
<proteinExistence type="predicted"/>
<keyword evidence="3 5" id="KW-1133">Transmembrane helix</keyword>
<dbReference type="AlphaFoldDB" id="A0A1Y5PHM0"/>
<feature type="transmembrane region" description="Helical" evidence="5">
    <location>
        <begin position="73"/>
        <end position="93"/>
    </location>
</feature>
<reference evidence="6" key="1">
    <citation type="submission" date="2016-03" db="EMBL/GenBank/DDBJ databases">
        <authorList>
            <person name="Ploux O."/>
        </authorList>
    </citation>
    <scope>NUCLEOTIDE SEQUENCE</scope>
    <source>
        <strain evidence="6">UC10</strain>
    </source>
</reference>
<accession>A0A1Y5PHM0</accession>
<feature type="transmembrane region" description="Helical" evidence="5">
    <location>
        <begin position="303"/>
        <end position="323"/>
    </location>
</feature>
<keyword evidence="4 5" id="KW-0472">Membrane</keyword>
<feature type="transmembrane region" description="Helical" evidence="5">
    <location>
        <begin position="245"/>
        <end position="264"/>
    </location>
</feature>
<dbReference type="EMBL" id="FLQS01000047">
    <property type="protein sequence ID" value="SBS78153.1"/>
    <property type="molecule type" value="Genomic_DNA"/>
</dbReference>
<organism evidence="6">
    <name type="scientific">uncultured Mycobacterium sp</name>
    <dbReference type="NCBI Taxonomy" id="171292"/>
    <lineage>
        <taxon>Bacteria</taxon>
        <taxon>Bacillati</taxon>
        <taxon>Actinomycetota</taxon>
        <taxon>Actinomycetes</taxon>
        <taxon>Mycobacteriales</taxon>
        <taxon>Mycobacteriaceae</taxon>
        <taxon>Mycobacterium</taxon>
        <taxon>environmental samples</taxon>
    </lineage>
</organism>
<dbReference type="PANTHER" id="PTHR43359:SF1">
    <property type="entry name" value="FORMATE HYDROGENLYASE SUBUNIT 4-RELATED"/>
    <property type="match status" value="1"/>
</dbReference>
<dbReference type="PANTHER" id="PTHR43359">
    <property type="entry name" value="FORMATE HYDROGENLYASE SUBUNIT 4"/>
    <property type="match status" value="1"/>
</dbReference>
<evidence type="ECO:0000313" key="6">
    <source>
        <dbReference type="EMBL" id="SBS78153.1"/>
    </source>
</evidence>
<gene>
    <name evidence="6" type="ORF">MHPYR_510037</name>
</gene>
<feature type="transmembrane region" description="Helical" evidence="5">
    <location>
        <begin position="105"/>
        <end position="124"/>
    </location>
</feature>
<evidence type="ECO:0000256" key="1">
    <source>
        <dbReference type="ARBA" id="ARBA00004141"/>
    </source>
</evidence>
<evidence type="ECO:0000256" key="5">
    <source>
        <dbReference type="SAM" id="Phobius"/>
    </source>
</evidence>
<comment type="subcellular location">
    <subcellularLocation>
        <location evidence="1">Membrane</location>
        <topology evidence="1">Multi-pass membrane protein</topology>
    </subcellularLocation>
</comment>
<protein>
    <submittedName>
        <fullName evidence="6">Respiratory-chain NADH dehydrogenase, subunit 1</fullName>
    </submittedName>
</protein>
<keyword evidence="2 5" id="KW-0812">Transmembrane</keyword>
<name>A0A1Y5PHM0_9MYCO</name>
<evidence type="ECO:0000256" key="3">
    <source>
        <dbReference type="ARBA" id="ARBA00022989"/>
    </source>
</evidence>